<dbReference type="InterPro" id="IPR001503">
    <property type="entry name" value="Glyco_trans_10"/>
</dbReference>
<feature type="domain" description="Fucosyltransferase C-terminal" evidence="15">
    <location>
        <begin position="473"/>
        <end position="639"/>
    </location>
</feature>
<dbReference type="FunFam" id="3.40.50.11660:FF:000005">
    <property type="entry name" value="Glycoprotein 3-alpha-L-fucosyltransferase A"/>
    <property type="match status" value="1"/>
</dbReference>
<dbReference type="InParanoid" id="A0A3Q7ETX9"/>
<reference evidence="16" key="2">
    <citation type="submission" date="2019-01" db="UniProtKB">
        <authorList>
            <consortium name="EnsemblPlants"/>
        </authorList>
    </citation>
    <scope>IDENTIFICATION</scope>
    <source>
        <strain evidence="16">cv. Heinz 1706</strain>
    </source>
</reference>
<protein>
    <recommendedName>
        <fullName evidence="13">Fucosyltransferase</fullName>
        <ecNumber evidence="13">2.4.1.-</ecNumber>
    </recommendedName>
</protein>
<dbReference type="UniPathway" id="UPA00378"/>
<evidence type="ECO:0000256" key="3">
    <source>
        <dbReference type="ARBA" id="ARBA00008919"/>
    </source>
</evidence>
<organism evidence="16">
    <name type="scientific">Solanum lycopersicum</name>
    <name type="common">Tomato</name>
    <name type="synonym">Lycopersicon esculentum</name>
    <dbReference type="NCBI Taxonomy" id="4081"/>
    <lineage>
        <taxon>Eukaryota</taxon>
        <taxon>Viridiplantae</taxon>
        <taxon>Streptophyta</taxon>
        <taxon>Embryophyta</taxon>
        <taxon>Tracheophyta</taxon>
        <taxon>Spermatophyta</taxon>
        <taxon>Magnoliopsida</taxon>
        <taxon>eudicotyledons</taxon>
        <taxon>Gunneridae</taxon>
        <taxon>Pentapetalae</taxon>
        <taxon>asterids</taxon>
        <taxon>lamiids</taxon>
        <taxon>Solanales</taxon>
        <taxon>Solanaceae</taxon>
        <taxon>Solanoideae</taxon>
        <taxon>Solaneae</taxon>
        <taxon>Solanum</taxon>
        <taxon>Solanum subgen. Lycopersicon</taxon>
    </lineage>
</organism>
<dbReference type="GO" id="GO:0071555">
    <property type="term" value="P:cell wall organization"/>
    <property type="evidence" value="ECO:0007669"/>
    <property type="project" value="UniProtKB-KW"/>
</dbReference>
<evidence type="ECO:0000256" key="6">
    <source>
        <dbReference type="ARBA" id="ARBA00022692"/>
    </source>
</evidence>
<keyword evidence="6 13" id="KW-0812">Transmembrane</keyword>
<evidence type="ECO:0000256" key="11">
    <source>
        <dbReference type="ARBA" id="ARBA00023180"/>
    </source>
</evidence>
<dbReference type="FunCoup" id="A0A3Q7ETX9">
    <property type="interactions" value="1514"/>
</dbReference>
<proteinExistence type="inferred from homology"/>
<keyword evidence="5 13" id="KW-0808">Transferase</keyword>
<dbReference type="EnsemblPlants" id="Solyc01g108110.3.1">
    <property type="protein sequence ID" value="Solyc01g108110.3.1"/>
    <property type="gene ID" value="Solyc01g108110.3"/>
</dbReference>
<feature type="region of interest" description="Disordered" evidence="14">
    <location>
        <begin position="1"/>
        <end position="20"/>
    </location>
</feature>
<evidence type="ECO:0000313" key="17">
    <source>
        <dbReference type="Proteomes" id="UP000004994"/>
    </source>
</evidence>
<dbReference type="STRING" id="4081.A0A3Q7ETX9"/>
<dbReference type="GO" id="GO:0032580">
    <property type="term" value="C:Golgi cisterna membrane"/>
    <property type="evidence" value="ECO:0007669"/>
    <property type="project" value="UniProtKB-SubCell"/>
</dbReference>
<evidence type="ECO:0000256" key="5">
    <source>
        <dbReference type="ARBA" id="ARBA00022679"/>
    </source>
</evidence>
<evidence type="ECO:0000256" key="12">
    <source>
        <dbReference type="ARBA" id="ARBA00023316"/>
    </source>
</evidence>
<dbReference type="Gramene" id="Solyc01g108110.3.1">
    <property type="protein sequence ID" value="Solyc01g108110.3.1"/>
    <property type="gene ID" value="Solyc01g108110.3"/>
</dbReference>
<evidence type="ECO:0000313" key="16">
    <source>
        <dbReference type="EnsemblPlants" id="Solyc01g108110.3.1"/>
    </source>
</evidence>
<keyword evidence="12" id="KW-0961">Cell wall biogenesis/degradation</keyword>
<keyword evidence="4 13" id="KW-0328">Glycosyltransferase</keyword>
<dbReference type="PANTHER" id="PTHR11929:SF246">
    <property type="entry name" value="FUCOSYLTRANSFERASE"/>
    <property type="match status" value="1"/>
</dbReference>
<accession>A0A3Q7ETX9</accession>
<dbReference type="PaxDb" id="4081-Solyc01g108110.2.1"/>
<evidence type="ECO:0000256" key="10">
    <source>
        <dbReference type="ARBA" id="ARBA00023136"/>
    </source>
</evidence>
<dbReference type="InterPro" id="IPR055270">
    <property type="entry name" value="Glyco_tran_10_C"/>
</dbReference>
<keyword evidence="8" id="KW-1133">Transmembrane helix</keyword>
<evidence type="ECO:0000256" key="9">
    <source>
        <dbReference type="ARBA" id="ARBA00023034"/>
    </source>
</evidence>
<dbReference type="Proteomes" id="UP000004994">
    <property type="component" value="Chromosome 1"/>
</dbReference>
<evidence type="ECO:0000256" key="2">
    <source>
        <dbReference type="ARBA" id="ARBA00004922"/>
    </source>
</evidence>
<evidence type="ECO:0000256" key="13">
    <source>
        <dbReference type="RuleBase" id="RU003832"/>
    </source>
</evidence>
<comment type="pathway">
    <text evidence="2">Protein modification; protein glycosylation.</text>
</comment>
<name>A0A3Q7ETX9_SOLLC</name>
<keyword evidence="11" id="KW-0325">Glycoprotein</keyword>
<dbReference type="InterPro" id="IPR038577">
    <property type="entry name" value="GT10-like_C_sf"/>
</dbReference>
<dbReference type="EC" id="2.4.1.-" evidence="13"/>
<comment type="similarity">
    <text evidence="3 13">Belongs to the glycosyltransferase 10 family.</text>
</comment>
<sequence>MEESYRKERPASSSSSESCANELTRLNSGELSSSVADFKDTLLQSENATKEKYTGWTNTKHNAFLDCLESSFVKQLHRSMALRAGSVEMNLSCRNLSEELSLSAHVNKASKQLPFLRHGSWKKIKTVRQPPVVYIAADSHDCLKYLRGDGHHQVMDSQFCSELLCKGKQTSDERSSSSCVYKTISNLIPSKPGELQKTVCRVTEGSGQNFLDEDLDENTRCKKMKTASVDTTEQEQNKVPCFNIESGVIMCVRSIARFPWADEAPSSIGSSSNSNIPNRKWRSWLPLFVALVFIAEISFLSKIDMAEKANLVNSWADSFYQFTTSSRSTIELAVDEAELGVLVSEVDQGLVPGGCEEWLEREDSVAFSRDFDKEPILVRGREQTLNSCSVGCKFGTNFDKKSDAAFRLPRQAGIASVLQSMESAQYYAENNITLARRRGYDVVMTTSLSSDVPVGYFSWAEYDIMAPVQPKTENALAAAFISNCGARNFRLQALEALERANIRIDSYGSCHRNKDGRVDKVEALKHYKFSLAFENSNEEDYVTEKFFQSLVAGSIPVVVGAPNIQDFAPSPTSVLHIKELKDAASVAKTMKYLAENPIAYNESLRWKFEGPSDAFKALVDMAAVHSSCRLCILLATRIREKEERSPKFMKRPCKCTRGTETVYHVYVRERGRFEMDSIFLRSNNLSLQAFESAVLAKFKSVKHVPVWKEERPQVLRGGDELKIYKVYPLGLTQRQALYSFRFNGDTEFKNYIESHPCAKFEAIFV</sequence>
<dbReference type="PANTHER" id="PTHR11929">
    <property type="entry name" value="ALPHA- 1,3 -FUCOSYLTRANSFERASE"/>
    <property type="match status" value="1"/>
</dbReference>
<evidence type="ECO:0000259" key="15">
    <source>
        <dbReference type="Pfam" id="PF00852"/>
    </source>
</evidence>
<keyword evidence="7" id="KW-0735">Signal-anchor</keyword>
<evidence type="ECO:0000256" key="1">
    <source>
        <dbReference type="ARBA" id="ARBA00004447"/>
    </source>
</evidence>
<dbReference type="OMA" id="CEEWLMR"/>
<dbReference type="AlphaFoldDB" id="A0A3Q7ETX9"/>
<evidence type="ECO:0000256" key="4">
    <source>
        <dbReference type="ARBA" id="ARBA00022676"/>
    </source>
</evidence>
<keyword evidence="17" id="KW-1185">Reference proteome</keyword>
<keyword evidence="10" id="KW-0472">Membrane</keyword>
<dbReference type="SUPFAM" id="SSF53756">
    <property type="entry name" value="UDP-Glycosyltransferase/glycogen phosphorylase"/>
    <property type="match status" value="1"/>
</dbReference>
<dbReference type="GO" id="GO:0008417">
    <property type="term" value="F:fucosyltransferase activity"/>
    <property type="evidence" value="ECO:0007669"/>
    <property type="project" value="InterPro"/>
</dbReference>
<dbReference type="Gene3D" id="3.40.50.11660">
    <property type="entry name" value="Glycosyl transferase family 10, C-terminal domain"/>
    <property type="match status" value="1"/>
</dbReference>
<comment type="subcellular location">
    <subcellularLocation>
        <location evidence="1 13">Golgi apparatus</location>
        <location evidence="1 13">Golgi stack membrane</location>
        <topology evidence="1 13">Single-pass type II membrane protein</topology>
    </subcellularLocation>
</comment>
<dbReference type="Pfam" id="PF00852">
    <property type="entry name" value="Glyco_transf_10"/>
    <property type="match status" value="1"/>
</dbReference>
<keyword evidence="9 13" id="KW-0333">Golgi apparatus</keyword>
<reference evidence="16" key="1">
    <citation type="journal article" date="2012" name="Nature">
        <title>The tomato genome sequence provides insights into fleshy fruit evolution.</title>
        <authorList>
            <consortium name="Tomato Genome Consortium"/>
        </authorList>
    </citation>
    <scope>NUCLEOTIDE SEQUENCE [LARGE SCALE GENOMIC DNA]</scope>
    <source>
        <strain evidence="16">cv. Heinz 1706</strain>
    </source>
</reference>
<evidence type="ECO:0000256" key="8">
    <source>
        <dbReference type="ARBA" id="ARBA00022989"/>
    </source>
</evidence>
<evidence type="ECO:0000256" key="7">
    <source>
        <dbReference type="ARBA" id="ARBA00022968"/>
    </source>
</evidence>
<feature type="compositionally biased region" description="Basic and acidic residues" evidence="14">
    <location>
        <begin position="1"/>
        <end position="10"/>
    </location>
</feature>
<evidence type="ECO:0000256" key="14">
    <source>
        <dbReference type="SAM" id="MobiDB-lite"/>
    </source>
</evidence>